<reference evidence="2" key="1">
    <citation type="journal article" date="2019" name="Int. J. Syst. Evol. Microbiol.">
        <title>The Global Catalogue of Microorganisms (GCM) 10K type strain sequencing project: providing services to taxonomists for standard genome sequencing and annotation.</title>
        <authorList>
            <consortium name="The Broad Institute Genomics Platform"/>
            <consortium name="The Broad Institute Genome Sequencing Center for Infectious Disease"/>
            <person name="Wu L."/>
            <person name="Ma J."/>
        </authorList>
    </citation>
    <scope>NUCLEOTIDE SEQUENCE [LARGE SCALE GENOMIC DNA]</scope>
    <source>
        <strain evidence="2">PCU 266</strain>
    </source>
</reference>
<accession>A0ABW0ATC6</accession>
<organism evidence="1 2">
    <name type="scientific">Streptomyces amakusaensis</name>
    <dbReference type="NCBI Taxonomy" id="67271"/>
    <lineage>
        <taxon>Bacteria</taxon>
        <taxon>Bacillati</taxon>
        <taxon>Actinomycetota</taxon>
        <taxon>Actinomycetes</taxon>
        <taxon>Kitasatosporales</taxon>
        <taxon>Streptomycetaceae</taxon>
        <taxon>Streptomyces</taxon>
    </lineage>
</organism>
<sequence>MKEGCRPDKIHSLSRVTHHKHCHHSNAIDLTLAATILIVL</sequence>
<evidence type="ECO:0000313" key="2">
    <source>
        <dbReference type="Proteomes" id="UP001596160"/>
    </source>
</evidence>
<keyword evidence="2" id="KW-1185">Reference proteome</keyword>
<proteinExistence type="predicted"/>
<dbReference type="RefSeq" id="WP_344485470.1">
    <property type="nucleotide sequence ID" value="NZ_BAAASB010000029.1"/>
</dbReference>
<dbReference type="EMBL" id="JBHSKP010000033">
    <property type="protein sequence ID" value="MFC5156376.1"/>
    <property type="molecule type" value="Genomic_DNA"/>
</dbReference>
<name>A0ABW0ATC6_9ACTN</name>
<protein>
    <submittedName>
        <fullName evidence="1">Uncharacterized protein</fullName>
    </submittedName>
</protein>
<evidence type="ECO:0000313" key="1">
    <source>
        <dbReference type="EMBL" id="MFC5156376.1"/>
    </source>
</evidence>
<gene>
    <name evidence="1" type="ORF">ACFPRH_32160</name>
</gene>
<dbReference type="Proteomes" id="UP001596160">
    <property type="component" value="Unassembled WGS sequence"/>
</dbReference>
<comment type="caution">
    <text evidence="1">The sequence shown here is derived from an EMBL/GenBank/DDBJ whole genome shotgun (WGS) entry which is preliminary data.</text>
</comment>